<evidence type="ECO:0000256" key="3">
    <source>
        <dbReference type="ARBA" id="ARBA00009528"/>
    </source>
</evidence>
<evidence type="ECO:0000256" key="5">
    <source>
        <dbReference type="ARBA" id="ARBA00022670"/>
    </source>
</evidence>
<feature type="binding site" evidence="8">
    <location>
        <position position="329"/>
    </location>
    <ligand>
        <name>Mn(2+)</name>
        <dbReference type="ChEBI" id="CHEBI:29035"/>
        <label>2</label>
    </ligand>
</feature>
<dbReference type="EMBL" id="APMY01000014">
    <property type="protein sequence ID" value="EOM78187.1"/>
    <property type="molecule type" value="Genomic_DNA"/>
</dbReference>
<feature type="active site" evidence="8">
    <location>
        <position position="392"/>
    </location>
</feature>
<sequence length="542" mass="54997">MASTYPVSAFDLRSRARSVTRRTPSPPTVQETFVSTRSTRPLRPGLVPDTVLAAAVGKDADVLVVGLTKGEDGPEVALADGVVDDAVLADLLDALVAVGASGALEKTARVPAPEALPVGSVLAVGLGPASELDGERVRRAAGAAARALAGSTVVATTLSTIDLGAAAEGFALGAYGFAEFRSAKSAPGPDAAPVERIELLVADAKDGAARDTLARSAAIARAVATARELVNTPPNALFPASFAERARDIGKAAGLKVEILDEKALADGGYGGILGVGQGSSRPPRLVRLTYSSGTKKAPTVALVGKGVTFDTGGISIKPAAGMEHMTSDMGGAAAVVATVALAAELSLPVDVVATVPMAENMPSATAQRPGDVLTQYGGTTVEVINTDAEGRLILADAIVRACEDSPTYLIDTATLTGAQTVALGNRTSGVMGTDEFRDRVAAIGQRVGESAWPMPMPAEIRADLDSRVADLANVTNNRAGGMLAAALFLKEFVADDVQWAHIDVAGPAYNTGGAWGYTGRGGTGVPVRTMISAIEDIAANG</sequence>
<comment type="subcellular location">
    <subcellularLocation>
        <location evidence="8">Cytoplasm</location>
    </subcellularLocation>
</comment>
<reference evidence="10 11" key="1">
    <citation type="journal article" date="2013" name="Genome Announc.">
        <title>Draft Genome Sequence of Rhodococcus rhodnii Strain LMG5362, a Symbiont of Rhodnius prolixus (Hemiptera, Reduviidae, Triatominae), the Principle Vector of Trypanosoma cruzi.</title>
        <authorList>
            <person name="Pachebat J.A."/>
            <person name="van Keulen G."/>
            <person name="Whitten M.M."/>
            <person name="Girdwood S."/>
            <person name="Del Sol R."/>
            <person name="Dyson P.J."/>
            <person name="Facey P.D."/>
        </authorList>
    </citation>
    <scope>NUCLEOTIDE SEQUENCE [LARGE SCALE GENOMIC DNA]</scope>
    <source>
        <strain evidence="10 11">LMG 5362</strain>
    </source>
</reference>
<dbReference type="InterPro" id="IPR023042">
    <property type="entry name" value="Peptidase_M17_leu_NH2_pept"/>
</dbReference>
<keyword evidence="8" id="KW-0963">Cytoplasm</keyword>
<keyword evidence="8" id="KW-0464">Manganese</keyword>
<dbReference type="Gene3D" id="3.40.220.10">
    <property type="entry name" value="Leucine Aminopeptidase, subunit E, domain 1"/>
    <property type="match status" value="1"/>
</dbReference>
<dbReference type="PROSITE" id="PS00631">
    <property type="entry name" value="CYTOSOL_AP"/>
    <property type="match status" value="1"/>
</dbReference>
<feature type="binding site" evidence="8">
    <location>
        <position position="311"/>
    </location>
    <ligand>
        <name>Mn(2+)</name>
        <dbReference type="ChEBI" id="CHEBI:29035"/>
        <label>2</label>
    </ligand>
</feature>
<dbReference type="GO" id="GO:0030145">
    <property type="term" value="F:manganese ion binding"/>
    <property type="evidence" value="ECO:0007669"/>
    <property type="project" value="UniProtKB-UniRule"/>
</dbReference>
<dbReference type="SUPFAM" id="SSF52949">
    <property type="entry name" value="Macro domain-like"/>
    <property type="match status" value="1"/>
</dbReference>
<evidence type="ECO:0000256" key="1">
    <source>
        <dbReference type="ARBA" id="ARBA00000135"/>
    </source>
</evidence>
<evidence type="ECO:0000313" key="11">
    <source>
        <dbReference type="Proteomes" id="UP000013525"/>
    </source>
</evidence>
<dbReference type="Pfam" id="PF02789">
    <property type="entry name" value="Peptidase_M17_N"/>
    <property type="match status" value="1"/>
</dbReference>
<evidence type="ECO:0000256" key="8">
    <source>
        <dbReference type="HAMAP-Rule" id="MF_00181"/>
    </source>
</evidence>
<evidence type="ECO:0000256" key="6">
    <source>
        <dbReference type="ARBA" id="ARBA00022801"/>
    </source>
</evidence>
<dbReference type="Proteomes" id="UP000013525">
    <property type="component" value="Unassembled WGS sequence"/>
</dbReference>
<dbReference type="GO" id="GO:0070006">
    <property type="term" value="F:metalloaminopeptidase activity"/>
    <property type="evidence" value="ECO:0007669"/>
    <property type="project" value="InterPro"/>
</dbReference>
<evidence type="ECO:0000313" key="10">
    <source>
        <dbReference type="EMBL" id="EOM78187.1"/>
    </source>
</evidence>
<dbReference type="Gene3D" id="3.40.630.10">
    <property type="entry name" value="Zn peptidases"/>
    <property type="match status" value="1"/>
</dbReference>
<evidence type="ECO:0000259" key="9">
    <source>
        <dbReference type="PROSITE" id="PS00631"/>
    </source>
</evidence>
<comment type="similarity">
    <text evidence="3 8">Belongs to the peptidase M17 family.</text>
</comment>
<organism evidence="10 11">
    <name type="scientific">Rhodococcus rhodnii LMG 5362</name>
    <dbReference type="NCBI Taxonomy" id="1273125"/>
    <lineage>
        <taxon>Bacteria</taxon>
        <taxon>Bacillati</taxon>
        <taxon>Actinomycetota</taxon>
        <taxon>Actinomycetes</taxon>
        <taxon>Mycobacteriales</taxon>
        <taxon>Nocardiaceae</taxon>
        <taxon>Rhodococcus</taxon>
    </lineage>
</organism>
<dbReference type="InterPro" id="IPR008283">
    <property type="entry name" value="Peptidase_M17_N"/>
</dbReference>
<dbReference type="PRINTS" id="PR00481">
    <property type="entry name" value="LAMNOPPTDASE"/>
</dbReference>
<dbReference type="NCBIfam" id="NF002073">
    <property type="entry name" value="PRK00913.1-2"/>
    <property type="match status" value="1"/>
</dbReference>
<dbReference type="eggNOG" id="COG0260">
    <property type="taxonomic scope" value="Bacteria"/>
</dbReference>
<comment type="catalytic activity">
    <reaction evidence="1 8">
        <text>Release of an N-terminal amino acid, Xaa-|-Yaa-, in which Xaa is preferably Leu, but may be other amino acids including Pro although not Arg or Lys, and Yaa may be Pro. Amino acid amides and methyl esters are also readily hydrolyzed, but rates on arylamides are exceedingly low.</text>
        <dbReference type="EC" id="3.4.11.1"/>
    </reaction>
</comment>
<dbReference type="HAMAP" id="MF_00181">
    <property type="entry name" value="Cytosol_peptidase_M17"/>
    <property type="match status" value="1"/>
</dbReference>
<proteinExistence type="inferred from homology"/>
<feature type="domain" description="Cytosol aminopeptidase" evidence="9">
    <location>
        <begin position="386"/>
        <end position="393"/>
    </location>
</feature>
<accession>R7WS73</accession>
<dbReference type="EC" id="3.4.11.1" evidence="8"/>
<evidence type="ECO:0000256" key="2">
    <source>
        <dbReference type="ARBA" id="ARBA00000967"/>
    </source>
</evidence>
<dbReference type="PANTHER" id="PTHR11963:SF23">
    <property type="entry name" value="CYTOSOL AMINOPEPTIDASE"/>
    <property type="match status" value="1"/>
</dbReference>
<feature type="binding site" evidence="8">
    <location>
        <position position="388"/>
    </location>
    <ligand>
        <name>Mn(2+)</name>
        <dbReference type="ChEBI" id="CHEBI:29035"/>
        <label>1</label>
    </ligand>
</feature>
<keyword evidence="6 8" id="KW-0378">Hydrolase</keyword>
<keyword evidence="4 8" id="KW-0031">Aminopeptidase</keyword>
<dbReference type="InterPro" id="IPR011356">
    <property type="entry name" value="Leucine_aapep/pepB"/>
</dbReference>
<dbReference type="GO" id="GO:0006508">
    <property type="term" value="P:proteolysis"/>
    <property type="evidence" value="ECO:0007669"/>
    <property type="project" value="UniProtKB-KW"/>
</dbReference>
<feature type="binding site" evidence="8">
    <location>
        <position position="306"/>
    </location>
    <ligand>
        <name>Mn(2+)</name>
        <dbReference type="ChEBI" id="CHEBI:29035"/>
        <label>2</label>
    </ligand>
</feature>
<dbReference type="Pfam" id="PF00883">
    <property type="entry name" value="Peptidase_M17"/>
    <property type="match status" value="1"/>
</dbReference>
<evidence type="ECO:0000256" key="7">
    <source>
        <dbReference type="ARBA" id="ARBA00049972"/>
    </source>
</evidence>
<evidence type="ECO:0000256" key="4">
    <source>
        <dbReference type="ARBA" id="ARBA00022438"/>
    </source>
</evidence>
<dbReference type="EC" id="3.4.11.10" evidence="8"/>
<feature type="binding site" evidence="8">
    <location>
        <position position="390"/>
    </location>
    <ligand>
        <name>Mn(2+)</name>
        <dbReference type="ChEBI" id="CHEBI:29035"/>
        <label>1</label>
    </ligand>
</feature>
<keyword evidence="5 8" id="KW-0645">Protease</keyword>
<gene>
    <name evidence="8" type="primary">pepA</name>
    <name evidence="10" type="ORF">Rrhod_0522</name>
</gene>
<keyword evidence="8" id="KW-0479">Metal-binding</keyword>
<dbReference type="InterPro" id="IPR043472">
    <property type="entry name" value="Macro_dom-like"/>
</dbReference>
<feature type="active site" evidence="8">
    <location>
        <position position="318"/>
    </location>
</feature>
<dbReference type="InterPro" id="IPR000819">
    <property type="entry name" value="Peptidase_M17_C"/>
</dbReference>
<comment type="caution">
    <text evidence="10">The sequence shown here is derived from an EMBL/GenBank/DDBJ whole genome shotgun (WGS) entry which is preliminary data.</text>
</comment>
<protein>
    <recommendedName>
        <fullName evidence="8">Probable cytosol aminopeptidase</fullName>
        <ecNumber evidence="8">3.4.11.1</ecNumber>
    </recommendedName>
    <alternativeName>
        <fullName evidence="8">Leucine aminopeptidase</fullName>
        <shortName evidence="8">LAP</shortName>
        <ecNumber evidence="8">3.4.11.10</ecNumber>
    </alternativeName>
    <alternativeName>
        <fullName evidence="8">Leucyl aminopeptidase</fullName>
    </alternativeName>
</protein>
<dbReference type="SUPFAM" id="SSF53187">
    <property type="entry name" value="Zn-dependent exopeptidases"/>
    <property type="match status" value="1"/>
</dbReference>
<dbReference type="PANTHER" id="PTHR11963">
    <property type="entry name" value="LEUCINE AMINOPEPTIDASE-RELATED"/>
    <property type="match status" value="1"/>
</dbReference>
<dbReference type="GO" id="GO:0005737">
    <property type="term" value="C:cytoplasm"/>
    <property type="evidence" value="ECO:0007669"/>
    <property type="project" value="UniProtKB-SubCell"/>
</dbReference>
<comment type="catalytic activity">
    <reaction evidence="2 8">
        <text>Release of an N-terminal amino acid, preferentially leucine, but not glutamic or aspartic acids.</text>
        <dbReference type="EC" id="3.4.11.10"/>
    </reaction>
</comment>
<comment type="cofactor">
    <cofactor evidence="8">
        <name>Mn(2+)</name>
        <dbReference type="ChEBI" id="CHEBI:29035"/>
    </cofactor>
    <text evidence="8">Binds 2 manganese ions per subunit.</text>
</comment>
<dbReference type="AlphaFoldDB" id="R7WS73"/>
<dbReference type="CDD" id="cd00433">
    <property type="entry name" value="Peptidase_M17"/>
    <property type="match status" value="1"/>
</dbReference>
<dbReference type="PATRIC" id="fig|1273125.3.peg.509"/>
<comment type="function">
    <text evidence="7 8">Presumably involved in the processing and regular turnover of intracellular proteins. Catalyzes the removal of unsubstituted N-terminal amino acids from various peptides.</text>
</comment>
<keyword evidence="11" id="KW-1185">Reference proteome</keyword>
<feature type="binding site" evidence="8">
    <location>
        <position position="390"/>
    </location>
    <ligand>
        <name>Mn(2+)</name>
        <dbReference type="ChEBI" id="CHEBI:29035"/>
        <label>2</label>
    </ligand>
</feature>
<name>R7WS73_9NOCA</name>
<feature type="binding site" evidence="8">
    <location>
        <position position="311"/>
    </location>
    <ligand>
        <name>Mn(2+)</name>
        <dbReference type="ChEBI" id="CHEBI:29035"/>
        <label>1</label>
    </ligand>
</feature>